<dbReference type="Proteomes" id="UP000653454">
    <property type="component" value="Unassembled WGS sequence"/>
</dbReference>
<dbReference type="EMBL" id="CAJHNJ030000004">
    <property type="protein sequence ID" value="CAG9097002.1"/>
    <property type="molecule type" value="Genomic_DNA"/>
</dbReference>
<dbReference type="SUPFAM" id="SSF48371">
    <property type="entry name" value="ARM repeat"/>
    <property type="match status" value="1"/>
</dbReference>
<evidence type="ECO:0000313" key="2">
    <source>
        <dbReference type="Proteomes" id="UP000653454"/>
    </source>
</evidence>
<gene>
    <name evidence="1" type="ORF">PLXY2_LOCUS1852</name>
</gene>
<sequence length="831" mass="92215">MHECYFMENCLEILVEFCENKAEYVNYLDPNVPLSLMERRTELEVRATKSDALQVTPSCPKFGKAPPTTGLVVALADVIYNVAAFANCPVLAWNEQGLFRLLFKCTSWSSAARSDNAAVRAATCRALARAADAHPAVRAALASTRDCLHNMLDTLAPADDGNTWTLSCSRTERQRGSKSGNTRDCLHNMLDTLAPADDGNIWTLSCSRTERQRGSKSGNTRDCLHNMLDTLAPADDGNTWTLSCSRTERQRGSKSGNIRDCLHNMLDTLAPADDGNIWTLSCSRTERQRGSKSGNTRDCLHNMLDTLAPADDGNIWTLSCSRTERQRGTARSDNAAVRAATCRALARVADAHPAVRAVLASTRDCLHSLMEALAPADDGNIWTLSCSRTERQRGSKSGNTRDCLHNMLDTLAPADDGNIWTLSCSRTERQRGSKSGNTRDCLHNMLDTLAPADDGNIWTLSCSRTERQRGSKSGNTRDCLHNMLDTLAPADDGNIWTLSCSRTERQRGSKSGNTRDCLHNMLDTLAPADDEDFTKEHISALAQALLLLSTLLRERAACDSVWRQLREDHSGTFFHLLLQTLEVDESELQEAGLYCIASLSQSISKTKHKDDATDDSWIQLIDNLKSPYFEIDTPRVKEDFCSGDGPDSNCQPEYLVEELCKNLMYLYQKHSVDKRNFQASPEGNWTQACSSLSSLLSVSGRARHYAVHREFNKTLLLTLHGVRDHLSMHGKTADVIRMNADSNPVLLTLYWLLTTMASLMTECVRAKESFAADGIAVSLLRLWPWCMMTSQLRTVVVQLLLSFTNGCPAEEILYICPQAFSTATTLEKYTF</sequence>
<reference evidence="1" key="1">
    <citation type="submission" date="2020-11" db="EMBL/GenBank/DDBJ databases">
        <authorList>
            <person name="Whiteford S."/>
        </authorList>
    </citation>
    <scope>NUCLEOTIDE SEQUENCE</scope>
</reference>
<protein>
    <submittedName>
        <fullName evidence="1">(diamondback moth) hypothetical protein</fullName>
    </submittedName>
</protein>
<organism evidence="1 2">
    <name type="scientific">Plutella xylostella</name>
    <name type="common">Diamondback moth</name>
    <name type="synonym">Plutella maculipennis</name>
    <dbReference type="NCBI Taxonomy" id="51655"/>
    <lineage>
        <taxon>Eukaryota</taxon>
        <taxon>Metazoa</taxon>
        <taxon>Ecdysozoa</taxon>
        <taxon>Arthropoda</taxon>
        <taxon>Hexapoda</taxon>
        <taxon>Insecta</taxon>
        <taxon>Pterygota</taxon>
        <taxon>Neoptera</taxon>
        <taxon>Endopterygota</taxon>
        <taxon>Lepidoptera</taxon>
        <taxon>Glossata</taxon>
        <taxon>Ditrysia</taxon>
        <taxon>Yponomeutoidea</taxon>
        <taxon>Plutellidae</taxon>
        <taxon>Plutella</taxon>
    </lineage>
</organism>
<dbReference type="AlphaFoldDB" id="A0A8S4DED6"/>
<keyword evidence="2" id="KW-1185">Reference proteome</keyword>
<comment type="caution">
    <text evidence="1">The sequence shown here is derived from an EMBL/GenBank/DDBJ whole genome shotgun (WGS) entry which is preliminary data.</text>
</comment>
<evidence type="ECO:0000313" key="1">
    <source>
        <dbReference type="EMBL" id="CAG9097002.1"/>
    </source>
</evidence>
<name>A0A8S4DED6_PLUXY</name>
<accession>A0A8S4DED6</accession>
<dbReference type="InterPro" id="IPR016024">
    <property type="entry name" value="ARM-type_fold"/>
</dbReference>
<proteinExistence type="predicted"/>